<dbReference type="EMBL" id="LWDX02031828">
    <property type="protein sequence ID" value="OEL27717.1"/>
    <property type="molecule type" value="Genomic_DNA"/>
</dbReference>
<feature type="non-terminal residue" evidence="1">
    <location>
        <position position="1"/>
    </location>
</feature>
<gene>
    <name evidence="1" type="ORF">BAE44_0011264</name>
</gene>
<proteinExistence type="predicted"/>
<evidence type="ECO:0000313" key="1">
    <source>
        <dbReference type="EMBL" id="OEL27717.1"/>
    </source>
</evidence>
<accession>A0A1E5VRH1</accession>
<organism evidence="1 2">
    <name type="scientific">Dichanthelium oligosanthes</name>
    <dbReference type="NCBI Taxonomy" id="888268"/>
    <lineage>
        <taxon>Eukaryota</taxon>
        <taxon>Viridiplantae</taxon>
        <taxon>Streptophyta</taxon>
        <taxon>Embryophyta</taxon>
        <taxon>Tracheophyta</taxon>
        <taxon>Spermatophyta</taxon>
        <taxon>Magnoliopsida</taxon>
        <taxon>Liliopsida</taxon>
        <taxon>Poales</taxon>
        <taxon>Poaceae</taxon>
        <taxon>PACMAD clade</taxon>
        <taxon>Panicoideae</taxon>
        <taxon>Panicodae</taxon>
        <taxon>Paniceae</taxon>
        <taxon>Dichantheliinae</taxon>
        <taxon>Dichanthelium</taxon>
    </lineage>
</organism>
<keyword evidence="2" id="KW-1185">Reference proteome</keyword>
<comment type="caution">
    <text evidence="1">The sequence shown here is derived from an EMBL/GenBank/DDBJ whole genome shotgun (WGS) entry which is preliminary data.</text>
</comment>
<reference evidence="1 2" key="1">
    <citation type="submission" date="2016-09" db="EMBL/GenBank/DDBJ databases">
        <title>The draft genome of Dichanthelium oligosanthes: A C3 panicoid grass species.</title>
        <authorList>
            <person name="Studer A.J."/>
            <person name="Schnable J.C."/>
            <person name="Brutnell T.P."/>
        </authorList>
    </citation>
    <scope>NUCLEOTIDE SEQUENCE [LARGE SCALE GENOMIC DNA]</scope>
    <source>
        <strain evidence="2">cv. Kellogg 1175</strain>
        <tissue evidence="1">Leaf</tissue>
    </source>
</reference>
<evidence type="ECO:0000313" key="2">
    <source>
        <dbReference type="Proteomes" id="UP000095767"/>
    </source>
</evidence>
<name>A0A1E5VRH1_9POAL</name>
<dbReference type="AlphaFoldDB" id="A0A1E5VRH1"/>
<protein>
    <submittedName>
        <fullName evidence="1">Uncharacterized protein</fullName>
    </submittedName>
</protein>
<dbReference type="Proteomes" id="UP000095767">
    <property type="component" value="Unassembled WGS sequence"/>
</dbReference>
<sequence length="20" mass="2429">LRCLACKWPRLYPRAALERL</sequence>